<dbReference type="OrthoDB" id="6173997at2"/>
<dbReference type="RefSeq" id="WP_089715574.1">
    <property type="nucleotide sequence ID" value="NZ_FOBC01000026.1"/>
</dbReference>
<dbReference type="AlphaFoldDB" id="A0A1H7VLG6"/>
<feature type="compositionally biased region" description="Polar residues" evidence="1">
    <location>
        <begin position="243"/>
        <end position="261"/>
    </location>
</feature>
<evidence type="ECO:0000313" key="2">
    <source>
        <dbReference type="EMBL" id="SEM10086.1"/>
    </source>
</evidence>
<accession>A0A1H7VLG6</accession>
<proteinExistence type="predicted"/>
<evidence type="ECO:0000256" key="1">
    <source>
        <dbReference type="SAM" id="MobiDB-lite"/>
    </source>
</evidence>
<evidence type="ECO:0000313" key="3">
    <source>
        <dbReference type="Proteomes" id="UP000198807"/>
    </source>
</evidence>
<protein>
    <submittedName>
        <fullName evidence="2">Uncharacterized protein</fullName>
    </submittedName>
</protein>
<dbReference type="Proteomes" id="UP000198807">
    <property type="component" value="Unassembled WGS sequence"/>
</dbReference>
<dbReference type="EMBL" id="FOBC01000026">
    <property type="protein sequence ID" value="SEM10086.1"/>
    <property type="molecule type" value="Genomic_DNA"/>
</dbReference>
<gene>
    <name evidence="2" type="ORF">SAMN04488129_1263</name>
</gene>
<feature type="compositionally biased region" description="Basic and acidic residues" evidence="1">
    <location>
        <begin position="204"/>
        <end position="214"/>
    </location>
</feature>
<organism evidence="2 3">
    <name type="scientific">Halomonas daqiaonensis</name>
    <dbReference type="NCBI Taxonomy" id="650850"/>
    <lineage>
        <taxon>Bacteria</taxon>
        <taxon>Pseudomonadati</taxon>
        <taxon>Pseudomonadota</taxon>
        <taxon>Gammaproteobacteria</taxon>
        <taxon>Oceanospirillales</taxon>
        <taxon>Halomonadaceae</taxon>
        <taxon>Halomonas</taxon>
    </lineage>
</organism>
<feature type="region of interest" description="Disordered" evidence="1">
    <location>
        <begin position="204"/>
        <end position="277"/>
    </location>
</feature>
<sequence>MTQTSTERHQLPGQIINAWDNVMDQVTTLSEADICFVRAAIRYSLPPISRLDVLKGLLFYINDHQPHTTRSAEALVEHLPVQTEKCRHTATSHPLYTAMMHLTGNRHLAHPFQQSCRRMLSDYFAHVSEQAHPETLYNHIVQSRDVLWALSQQGLSGPTGGDKDDDYLVGQVNNYLTRVNAVTEDEKRKSITFLKLYHGKNRITSDHLIPREPGIRSGTRGQQRRKTKQKPRDKRLDQELLESLQQRASRHQASSGASTTTRDLDAPQSAAQPDGEFDELIRRGPYRDAAAASPSTAASEADEHDILLQRRTPSTMTVDDDRAVVHHVQRMSLVDTLTSMTDIHRLTTRQLREALDSCRHDPTQWALSMLLLCTGMPLARLETLTVVMASTEDHPPEDDETPKVVHDGTLLTFRLLDGPSRLPDTDDHRWVTLALPHALIQAIHQAVEHHGDRPFHDTAKQLQKTWARQTVHSAGLPPTPNRLTASSWMLIRPAARDDVTAKALSGRFGIALSAPAAYRTLAPGELNTLFQHAVACLLSSLTTRSPPHWLTIAPVAWGVTPNPLAANWHTGSPHAVPISAFRSWFEWLQRGMGSAVRRFMSPLRPRDRSPDTLLEVLAISAAHSYLVFLLSTGCRPQGSRVRCERVADDLWLADKDSRRAQESRWIPIAKELQASLDAHQTLVAEAMDWLRRRGFEVTDHRLAGEYSLCAEINRAQRSRMAVTSITHRGFIQTLTTLQPPDARPDLVPAKAVRNVTRHSVTTSCRGRLPTPQLDAILGHVHGFRQQGPGSSAAGPGRRVWQTMISDLLKEAGHHPLNRSSLSYALGQ</sequence>
<keyword evidence="3" id="KW-1185">Reference proteome</keyword>
<reference evidence="3" key="1">
    <citation type="submission" date="2016-10" db="EMBL/GenBank/DDBJ databases">
        <authorList>
            <person name="Varghese N."/>
            <person name="Submissions S."/>
        </authorList>
    </citation>
    <scope>NUCLEOTIDE SEQUENCE [LARGE SCALE GENOMIC DNA]</scope>
    <source>
        <strain evidence="3">CGMCC 1.9150</strain>
    </source>
</reference>
<feature type="compositionally biased region" description="Basic residues" evidence="1">
    <location>
        <begin position="222"/>
        <end position="233"/>
    </location>
</feature>
<name>A0A1H7VLG6_9GAMM</name>
<dbReference type="STRING" id="650850.SAMN04488129_1263"/>